<dbReference type="Gene3D" id="1.10.287.950">
    <property type="entry name" value="Methyl-accepting chemotaxis protein"/>
    <property type="match status" value="1"/>
</dbReference>
<evidence type="ECO:0000313" key="14">
    <source>
        <dbReference type="EMBL" id="EET85682.1"/>
    </source>
</evidence>
<dbReference type="CDD" id="cd12912">
    <property type="entry name" value="PDC2_MCP_like"/>
    <property type="match status" value="1"/>
</dbReference>
<dbReference type="InterPro" id="IPR004089">
    <property type="entry name" value="MCPsignal_dom"/>
</dbReference>
<feature type="domain" description="HAMP" evidence="13">
    <location>
        <begin position="305"/>
        <end position="360"/>
    </location>
</feature>
<keyword evidence="7 9" id="KW-0807">Transducer</keyword>
<sequence length="666" mass="72119">MKSIKAKLLTYFGTLLICGCIILGIIAYASSNYILGKNTKELLTETATQSAKLVTNRLDSKKAILETIAQRDDIRDMNIPFEKKAAILKSEVSRTGFSSMGIGNLNGEVNTFDGGHAVIKDRPYYQEALKGKSVVSDPIKSKTDGKLIINVAVPINDKDGKQVGVLLGATNAAELSSITNDIIVGKSGKAFIINKAGVTVANYNKDSVEKGENVIEEAKKDSSIQGLANIQKEMIKGGIGASEYMYQGQHKYIAYAPINSTGWSIGINVLQSEILSELSTLRLFIALGSIIIIIIGVLLAYFVSKAIANKVTSISSHLKLLAKGDFSVKIPEKFLNSKDEIGDALRSLAKMHDDLVALIKELIGKSKEMSSSSEELYGTVKELTRKAESIEKAVNDIADGVHETSAVSEEISASIEEVDSSINELSEKAAEGTNNANGAKERATEVRNNSEAAIREVRKMSAEKENNMMKAMEEGKVVENIKSMADTIASIAEQTNLLALNAAIEAARAGEQGKGFAVVSEEIRELAEQSAEAVKSIQETIVKVQGAFKNSTDTGKEVLEFINKDLYEQFDAYAKTGNQYYDDSDFVSKMSEEIAAMSEEITATVGQVSNAVQNMAETAQKSNEKSETIKTNVYDTTKAIEQVALTAQVQSELAQKLNEMVEKFKI</sequence>
<dbReference type="PROSITE" id="PS50885">
    <property type="entry name" value="HAMP"/>
    <property type="match status" value="1"/>
</dbReference>
<reference evidence="14 15" key="1">
    <citation type="submission" date="2009-06" db="EMBL/GenBank/DDBJ databases">
        <title>The draft genome of Clostridium carboxidivorans P7.</title>
        <authorList>
            <consortium name="US DOE Joint Genome Institute (JGI-PGF)"/>
            <person name="Lucas S."/>
            <person name="Copeland A."/>
            <person name="Lapidus A."/>
            <person name="Glavina del Rio T."/>
            <person name="Tice H."/>
            <person name="Bruce D."/>
            <person name="Goodwin L."/>
            <person name="Pitluck S."/>
            <person name="Larimer F."/>
            <person name="Land M.L."/>
            <person name="Hauser L."/>
            <person name="Hemme C.L."/>
        </authorList>
    </citation>
    <scope>NUCLEOTIDE SEQUENCE [LARGE SCALE GENOMIC DNA]</scope>
    <source>
        <strain evidence="14 15">P7</strain>
    </source>
</reference>
<organism evidence="14 15">
    <name type="scientific">Clostridium carboxidivorans P7</name>
    <dbReference type="NCBI Taxonomy" id="536227"/>
    <lineage>
        <taxon>Bacteria</taxon>
        <taxon>Bacillati</taxon>
        <taxon>Bacillota</taxon>
        <taxon>Clostridia</taxon>
        <taxon>Eubacteriales</taxon>
        <taxon>Clostridiaceae</taxon>
        <taxon>Clostridium</taxon>
    </lineage>
</organism>
<dbReference type="InterPro" id="IPR003660">
    <property type="entry name" value="HAMP_dom"/>
</dbReference>
<comment type="subcellular location">
    <subcellularLocation>
        <location evidence="1">Cell membrane</location>
        <topology evidence="1">Multi-pass membrane protein</topology>
    </subcellularLocation>
</comment>
<dbReference type="Gene3D" id="3.30.450.20">
    <property type="entry name" value="PAS domain"/>
    <property type="match status" value="1"/>
</dbReference>
<evidence type="ECO:0000313" key="15">
    <source>
        <dbReference type="Proteomes" id="UP000004198"/>
    </source>
</evidence>
<evidence type="ECO:0000256" key="9">
    <source>
        <dbReference type="PROSITE-ProRule" id="PRU00284"/>
    </source>
</evidence>
<evidence type="ECO:0000256" key="7">
    <source>
        <dbReference type="ARBA" id="ARBA00023224"/>
    </source>
</evidence>
<keyword evidence="5 11" id="KW-1133">Transmembrane helix</keyword>
<dbReference type="SUPFAM" id="SSF58104">
    <property type="entry name" value="Methyl-accepting chemotaxis protein (MCP) signaling domain"/>
    <property type="match status" value="1"/>
</dbReference>
<evidence type="ECO:0000256" key="8">
    <source>
        <dbReference type="ARBA" id="ARBA00029447"/>
    </source>
</evidence>
<dbReference type="Pfam" id="PF00015">
    <property type="entry name" value="MCPsignal"/>
    <property type="match status" value="1"/>
</dbReference>
<evidence type="ECO:0000256" key="6">
    <source>
        <dbReference type="ARBA" id="ARBA00023136"/>
    </source>
</evidence>
<dbReference type="Gene3D" id="6.10.340.10">
    <property type="match status" value="1"/>
</dbReference>
<keyword evidence="15" id="KW-1185">Reference proteome</keyword>
<feature type="region of interest" description="Disordered" evidence="10">
    <location>
        <begin position="429"/>
        <end position="451"/>
    </location>
</feature>
<name>C6PYK2_9CLOT</name>
<dbReference type="SMART" id="SM00283">
    <property type="entry name" value="MA"/>
    <property type="match status" value="1"/>
</dbReference>
<evidence type="ECO:0000256" key="4">
    <source>
        <dbReference type="ARBA" id="ARBA00022692"/>
    </source>
</evidence>
<evidence type="ECO:0000259" key="13">
    <source>
        <dbReference type="PROSITE" id="PS50885"/>
    </source>
</evidence>
<dbReference type="KEGG" id="cck:Ccar_01915"/>
<accession>C6PYK2</accession>
<keyword evidence="3" id="KW-0145">Chemotaxis</keyword>
<dbReference type="SUPFAM" id="SSF103190">
    <property type="entry name" value="Sensory domain-like"/>
    <property type="match status" value="1"/>
</dbReference>
<dbReference type="STRING" id="536227.Ccar_01915"/>
<dbReference type="SMART" id="SM00304">
    <property type="entry name" value="HAMP"/>
    <property type="match status" value="1"/>
</dbReference>
<evidence type="ECO:0000256" key="10">
    <source>
        <dbReference type="SAM" id="MobiDB-lite"/>
    </source>
</evidence>
<keyword evidence="6 11" id="KW-0472">Membrane</keyword>
<keyword evidence="2" id="KW-1003">Cell membrane</keyword>
<dbReference type="PROSITE" id="PS51257">
    <property type="entry name" value="PROKAR_LIPOPROTEIN"/>
    <property type="match status" value="1"/>
</dbReference>
<feature type="domain" description="Methyl-accepting transducer" evidence="12">
    <location>
        <begin position="379"/>
        <end position="630"/>
    </location>
</feature>
<dbReference type="PANTHER" id="PTHR32089">
    <property type="entry name" value="METHYL-ACCEPTING CHEMOTAXIS PROTEIN MCPB"/>
    <property type="match status" value="1"/>
</dbReference>
<evidence type="ECO:0000256" key="3">
    <source>
        <dbReference type="ARBA" id="ARBA00022500"/>
    </source>
</evidence>
<dbReference type="eggNOG" id="COG0840">
    <property type="taxonomic scope" value="Bacteria"/>
</dbReference>
<feature type="transmembrane region" description="Helical" evidence="11">
    <location>
        <begin position="281"/>
        <end position="303"/>
    </location>
</feature>
<dbReference type="AlphaFoldDB" id="C6PYK2"/>
<keyword evidence="4 11" id="KW-0812">Transmembrane</keyword>
<evidence type="ECO:0000256" key="2">
    <source>
        <dbReference type="ARBA" id="ARBA00022475"/>
    </source>
</evidence>
<dbReference type="InterPro" id="IPR029151">
    <property type="entry name" value="Sensor-like_sf"/>
</dbReference>
<evidence type="ECO:0000256" key="5">
    <source>
        <dbReference type="ARBA" id="ARBA00022989"/>
    </source>
</evidence>
<feature type="transmembrane region" description="Helical" evidence="11">
    <location>
        <begin position="9"/>
        <end position="29"/>
    </location>
</feature>
<dbReference type="InterPro" id="IPR033479">
    <property type="entry name" value="dCache_1"/>
</dbReference>
<evidence type="ECO:0000256" key="11">
    <source>
        <dbReference type="SAM" id="Phobius"/>
    </source>
</evidence>
<dbReference type="CDD" id="cd12914">
    <property type="entry name" value="PDC1_DGC_like"/>
    <property type="match status" value="1"/>
</dbReference>
<evidence type="ECO:0000256" key="1">
    <source>
        <dbReference type="ARBA" id="ARBA00004651"/>
    </source>
</evidence>
<dbReference type="Proteomes" id="UP000004198">
    <property type="component" value="Unassembled WGS sequence"/>
</dbReference>
<dbReference type="GO" id="GO:0005886">
    <property type="term" value="C:plasma membrane"/>
    <property type="evidence" value="ECO:0007669"/>
    <property type="project" value="UniProtKB-SubCell"/>
</dbReference>
<dbReference type="GO" id="GO:0006935">
    <property type="term" value="P:chemotaxis"/>
    <property type="evidence" value="ECO:0007669"/>
    <property type="project" value="UniProtKB-KW"/>
</dbReference>
<dbReference type="CDD" id="cd06225">
    <property type="entry name" value="HAMP"/>
    <property type="match status" value="1"/>
</dbReference>
<dbReference type="EMBL" id="ACVI01000080">
    <property type="protein sequence ID" value="EET85682.1"/>
    <property type="molecule type" value="Genomic_DNA"/>
</dbReference>
<dbReference type="PANTHER" id="PTHR32089:SF112">
    <property type="entry name" value="LYSOZYME-LIKE PROTEIN-RELATED"/>
    <property type="match status" value="1"/>
</dbReference>
<gene>
    <name evidence="14" type="ORF">CcarbDRAFT_3869</name>
</gene>
<dbReference type="PROSITE" id="PS50111">
    <property type="entry name" value="CHEMOTAXIS_TRANSDUC_2"/>
    <property type="match status" value="1"/>
</dbReference>
<proteinExistence type="inferred from homology"/>
<dbReference type="Pfam" id="PF02743">
    <property type="entry name" value="dCache_1"/>
    <property type="match status" value="1"/>
</dbReference>
<dbReference type="PATRIC" id="fig|536227.13.peg.411"/>
<evidence type="ECO:0000259" key="12">
    <source>
        <dbReference type="PROSITE" id="PS50111"/>
    </source>
</evidence>
<comment type="similarity">
    <text evidence="8">Belongs to the methyl-accepting chemotaxis (MCP) protein family.</text>
</comment>
<dbReference type="RefSeq" id="WP_007062754.1">
    <property type="nucleotide sequence ID" value="NZ_ACVI01000080.1"/>
</dbReference>
<dbReference type="OrthoDB" id="9814363at2"/>
<protein>
    <submittedName>
        <fullName evidence="14">Methyl-accepting chemotaxis sensory transducer with Cache sensor</fullName>
    </submittedName>
</protein>
<dbReference type="GO" id="GO:0007165">
    <property type="term" value="P:signal transduction"/>
    <property type="evidence" value="ECO:0007669"/>
    <property type="project" value="UniProtKB-KW"/>
</dbReference>
<comment type="caution">
    <text evidence="14">The sequence shown here is derived from an EMBL/GenBank/DDBJ whole genome shotgun (WGS) entry which is preliminary data.</text>
</comment>